<feature type="domain" description="Copper acquisition factor BIM1-like" evidence="4">
    <location>
        <begin position="14"/>
        <end position="162"/>
    </location>
</feature>
<dbReference type="eggNOG" id="ENOG502T6ZP">
    <property type="taxonomic scope" value="Eukaryota"/>
</dbReference>
<evidence type="ECO:0000313" key="6">
    <source>
        <dbReference type="EnsemblFungi" id="EJT70206"/>
    </source>
</evidence>
<accession>J3PFV4</accession>
<feature type="signal peptide" evidence="3">
    <location>
        <begin position="1"/>
        <end position="15"/>
    </location>
</feature>
<keyword evidence="2" id="KW-0812">Transmembrane</keyword>
<proteinExistence type="predicted"/>
<dbReference type="RefSeq" id="XP_009228540.1">
    <property type="nucleotide sequence ID" value="XM_009230276.1"/>
</dbReference>
<organism evidence="5">
    <name type="scientific">Gaeumannomyces tritici (strain R3-111a-1)</name>
    <name type="common">Wheat and barley take-all root rot fungus</name>
    <name type="synonym">Gaeumannomyces graminis var. tritici</name>
    <dbReference type="NCBI Taxonomy" id="644352"/>
    <lineage>
        <taxon>Eukaryota</taxon>
        <taxon>Fungi</taxon>
        <taxon>Dikarya</taxon>
        <taxon>Ascomycota</taxon>
        <taxon>Pezizomycotina</taxon>
        <taxon>Sordariomycetes</taxon>
        <taxon>Sordariomycetidae</taxon>
        <taxon>Magnaporthales</taxon>
        <taxon>Magnaporthaceae</taxon>
        <taxon>Gaeumannomyces</taxon>
    </lineage>
</organism>
<evidence type="ECO:0000256" key="1">
    <source>
        <dbReference type="SAM" id="MobiDB-lite"/>
    </source>
</evidence>
<dbReference type="OrthoDB" id="2146436at2759"/>
<evidence type="ECO:0000313" key="5">
    <source>
        <dbReference type="EMBL" id="EJT70206.1"/>
    </source>
</evidence>
<dbReference type="VEuPathDB" id="FungiDB:GGTG_12379"/>
<feature type="region of interest" description="Disordered" evidence="1">
    <location>
        <begin position="197"/>
        <end position="307"/>
    </location>
</feature>
<keyword evidence="2" id="KW-0472">Membrane</keyword>
<dbReference type="AlphaFoldDB" id="J3PFV4"/>
<evidence type="ECO:0000256" key="3">
    <source>
        <dbReference type="SAM" id="SignalP"/>
    </source>
</evidence>
<reference evidence="6" key="4">
    <citation type="journal article" date="2015" name="G3 (Bethesda)">
        <title>Genome sequences of three phytopathogenic species of the Magnaporthaceae family of fungi.</title>
        <authorList>
            <person name="Okagaki L.H."/>
            <person name="Nunes C.C."/>
            <person name="Sailsbery J."/>
            <person name="Clay B."/>
            <person name="Brown D."/>
            <person name="John T."/>
            <person name="Oh Y."/>
            <person name="Young N."/>
            <person name="Fitzgerald M."/>
            <person name="Haas B.J."/>
            <person name="Zeng Q."/>
            <person name="Young S."/>
            <person name="Adiconis X."/>
            <person name="Fan L."/>
            <person name="Levin J.Z."/>
            <person name="Mitchell T.K."/>
            <person name="Okubara P.A."/>
            <person name="Farman M.L."/>
            <person name="Kohn L.M."/>
            <person name="Birren B."/>
            <person name="Ma L.-J."/>
            <person name="Dean R.A."/>
        </authorList>
    </citation>
    <scope>NUCLEOTIDE SEQUENCE</scope>
    <source>
        <strain evidence="6">R3-111a-1</strain>
    </source>
</reference>
<keyword evidence="3" id="KW-0732">Signal</keyword>
<reference evidence="5" key="3">
    <citation type="submission" date="2010-09" db="EMBL/GenBank/DDBJ databases">
        <title>Annotation of Gaeumannomyces graminis var. tritici R3-111a-1.</title>
        <authorList>
            <consortium name="The Broad Institute Genome Sequencing Platform"/>
            <person name="Ma L.-J."/>
            <person name="Dead R."/>
            <person name="Young S.K."/>
            <person name="Zeng Q."/>
            <person name="Gargeya S."/>
            <person name="Fitzgerald M."/>
            <person name="Haas B."/>
            <person name="Abouelleil A."/>
            <person name="Alvarado L."/>
            <person name="Arachchi H.M."/>
            <person name="Berlin A."/>
            <person name="Brown A."/>
            <person name="Chapman S.B."/>
            <person name="Chen Z."/>
            <person name="Dunbar C."/>
            <person name="Freedman E."/>
            <person name="Gearin G."/>
            <person name="Gellesch M."/>
            <person name="Goldberg J."/>
            <person name="Griggs A."/>
            <person name="Gujja S."/>
            <person name="Heiman D."/>
            <person name="Howarth C."/>
            <person name="Larson L."/>
            <person name="Lui A."/>
            <person name="MacDonald P.J.P."/>
            <person name="Mehta T."/>
            <person name="Montmayeur A."/>
            <person name="Murphy C."/>
            <person name="Neiman D."/>
            <person name="Pearson M."/>
            <person name="Priest M."/>
            <person name="Roberts A."/>
            <person name="Saif S."/>
            <person name="Shea T."/>
            <person name="Shenoy N."/>
            <person name="Sisk P."/>
            <person name="Stolte C."/>
            <person name="Sykes S."/>
            <person name="Yandava C."/>
            <person name="Wortman J."/>
            <person name="Nusbaum C."/>
            <person name="Birren B."/>
        </authorList>
    </citation>
    <scope>NUCLEOTIDE SEQUENCE</scope>
    <source>
        <strain evidence="5">R3-111a-1</strain>
    </source>
</reference>
<reference evidence="7" key="1">
    <citation type="submission" date="2010-07" db="EMBL/GenBank/DDBJ databases">
        <title>The genome sequence of Gaeumannomyces graminis var. tritici strain R3-111a-1.</title>
        <authorList>
            <consortium name="The Broad Institute Genome Sequencing Platform"/>
            <person name="Ma L.-J."/>
            <person name="Dead R."/>
            <person name="Young S."/>
            <person name="Zeng Q."/>
            <person name="Koehrsen M."/>
            <person name="Alvarado L."/>
            <person name="Berlin A."/>
            <person name="Chapman S.B."/>
            <person name="Chen Z."/>
            <person name="Freedman E."/>
            <person name="Gellesch M."/>
            <person name="Goldberg J."/>
            <person name="Griggs A."/>
            <person name="Gujja S."/>
            <person name="Heilman E.R."/>
            <person name="Heiman D."/>
            <person name="Hepburn T."/>
            <person name="Howarth C."/>
            <person name="Jen D."/>
            <person name="Larson L."/>
            <person name="Mehta T."/>
            <person name="Neiman D."/>
            <person name="Pearson M."/>
            <person name="Roberts A."/>
            <person name="Saif S."/>
            <person name="Shea T."/>
            <person name="Shenoy N."/>
            <person name="Sisk P."/>
            <person name="Stolte C."/>
            <person name="Sykes S."/>
            <person name="Walk T."/>
            <person name="White J."/>
            <person name="Yandava C."/>
            <person name="Haas B."/>
            <person name="Nusbaum C."/>
            <person name="Birren B."/>
        </authorList>
    </citation>
    <scope>NUCLEOTIDE SEQUENCE [LARGE SCALE GENOMIC DNA]</scope>
    <source>
        <strain evidence="7">R3-111a-1</strain>
    </source>
</reference>
<dbReference type="Pfam" id="PF20238">
    <property type="entry name" value="BIM1-like_dom"/>
    <property type="match status" value="1"/>
</dbReference>
<dbReference type="STRING" id="644352.J3PFV4"/>
<feature type="compositionally biased region" description="Low complexity" evidence="1">
    <location>
        <begin position="277"/>
        <end position="298"/>
    </location>
</feature>
<dbReference type="EMBL" id="GL385402">
    <property type="protein sequence ID" value="EJT70206.1"/>
    <property type="molecule type" value="Genomic_DNA"/>
</dbReference>
<evidence type="ECO:0000313" key="7">
    <source>
        <dbReference type="Proteomes" id="UP000006039"/>
    </source>
</evidence>
<dbReference type="HOGENOM" id="CLU_731730_0_0_1"/>
<dbReference type="InterPro" id="IPR046530">
    <property type="entry name" value="BIM1-like_dom"/>
</dbReference>
<sequence>MKILPTCFLLGTAAAFRLSLPEPAYIQKTDGSLSQESGAYPPCGGGKLLGAFSDYPRAGSPFSVTTDLNECVWALRAYRAGDDGQDPATLKYIWQTGAGSLCIPWLPDASKLLGPFPDDAQATFSVYQLSKGGSYQYQCAMVYFRENMPRAEVPTSCRNSTGVEARFIEFDDIEEFRNPSNHSSAPVTSSTIASASTSTAESSSSSTVSSTTFSSSSTTSSSSTSSTASSTSSEVSPTASTSSSTSPTESPTSHPPITMTSLVTFISTSVSQPPPSTAETPVTATTTVTSSPSASATALPAGDASGREQDRQSFVAVTILASVFGTVLLISLCCCSRCFLRGGCGDWSYALASRFGLQLPRTTRVPQEVEPGLPFNITVNNKN</sequence>
<dbReference type="GeneID" id="20352837"/>
<feature type="chain" id="PRO_5015095353" description="Copper acquisition factor BIM1-like domain-containing protein" evidence="3">
    <location>
        <begin position="16"/>
        <end position="383"/>
    </location>
</feature>
<protein>
    <recommendedName>
        <fullName evidence="4">Copper acquisition factor BIM1-like domain-containing protein</fullName>
    </recommendedName>
</protein>
<feature type="compositionally biased region" description="Low complexity" evidence="1">
    <location>
        <begin position="197"/>
        <end position="252"/>
    </location>
</feature>
<gene>
    <name evidence="6" type="primary">20352837</name>
    <name evidence="5" type="ORF">GGTG_12379</name>
</gene>
<keyword evidence="7" id="KW-1185">Reference proteome</keyword>
<reference evidence="5" key="2">
    <citation type="submission" date="2010-07" db="EMBL/GenBank/DDBJ databases">
        <authorList>
            <consortium name="The Broad Institute Genome Sequencing Platform"/>
            <consortium name="Broad Institute Genome Sequencing Center for Infectious Disease"/>
            <person name="Ma L.-J."/>
            <person name="Dead R."/>
            <person name="Young S."/>
            <person name="Zeng Q."/>
            <person name="Koehrsen M."/>
            <person name="Alvarado L."/>
            <person name="Berlin A."/>
            <person name="Chapman S.B."/>
            <person name="Chen Z."/>
            <person name="Freedman E."/>
            <person name="Gellesch M."/>
            <person name="Goldberg J."/>
            <person name="Griggs A."/>
            <person name="Gujja S."/>
            <person name="Heilman E.R."/>
            <person name="Heiman D."/>
            <person name="Hepburn T."/>
            <person name="Howarth C."/>
            <person name="Jen D."/>
            <person name="Larson L."/>
            <person name="Mehta T."/>
            <person name="Neiman D."/>
            <person name="Pearson M."/>
            <person name="Roberts A."/>
            <person name="Saif S."/>
            <person name="Shea T."/>
            <person name="Shenoy N."/>
            <person name="Sisk P."/>
            <person name="Stolte C."/>
            <person name="Sykes S."/>
            <person name="Walk T."/>
            <person name="White J."/>
            <person name="Yandava C."/>
            <person name="Haas B."/>
            <person name="Nusbaum C."/>
            <person name="Birren B."/>
        </authorList>
    </citation>
    <scope>NUCLEOTIDE SEQUENCE</scope>
    <source>
        <strain evidence="5">R3-111a-1</strain>
    </source>
</reference>
<name>J3PFV4_GAET3</name>
<dbReference type="EnsemblFungi" id="EJT70206">
    <property type="protein sequence ID" value="EJT70206"/>
    <property type="gene ID" value="GGTG_12379"/>
</dbReference>
<reference evidence="6" key="5">
    <citation type="submission" date="2018-04" db="UniProtKB">
        <authorList>
            <consortium name="EnsemblFungi"/>
        </authorList>
    </citation>
    <scope>IDENTIFICATION</scope>
    <source>
        <strain evidence="6">R3-111a-1</strain>
    </source>
</reference>
<dbReference type="Proteomes" id="UP000006039">
    <property type="component" value="Unassembled WGS sequence"/>
</dbReference>
<evidence type="ECO:0000256" key="2">
    <source>
        <dbReference type="SAM" id="Phobius"/>
    </source>
</evidence>
<feature type="transmembrane region" description="Helical" evidence="2">
    <location>
        <begin position="314"/>
        <end position="335"/>
    </location>
</feature>
<keyword evidence="2" id="KW-1133">Transmembrane helix</keyword>
<feature type="compositionally biased region" description="Polar residues" evidence="1">
    <location>
        <begin position="258"/>
        <end position="271"/>
    </location>
</feature>
<evidence type="ECO:0000259" key="4">
    <source>
        <dbReference type="Pfam" id="PF20238"/>
    </source>
</evidence>